<keyword evidence="2" id="KW-1185">Reference proteome</keyword>
<reference evidence="1 2" key="1">
    <citation type="submission" date="2023-07" db="EMBL/GenBank/DDBJ databases">
        <title>Sequencing the genomes of 1000 actinobacteria strains.</title>
        <authorList>
            <person name="Klenk H.-P."/>
        </authorList>
    </citation>
    <scope>NUCLEOTIDE SEQUENCE [LARGE SCALE GENOMIC DNA]</scope>
    <source>
        <strain evidence="1 2">DSM 40229</strain>
    </source>
</reference>
<dbReference type="Proteomes" id="UP001231675">
    <property type="component" value="Unassembled WGS sequence"/>
</dbReference>
<organism evidence="1 2">
    <name type="scientific">Streptomyces griseoviridis</name>
    <dbReference type="NCBI Taxonomy" id="45398"/>
    <lineage>
        <taxon>Bacteria</taxon>
        <taxon>Bacillati</taxon>
        <taxon>Actinomycetota</taxon>
        <taxon>Actinomycetes</taxon>
        <taxon>Kitasatosporales</taxon>
        <taxon>Streptomycetaceae</taxon>
        <taxon>Streptomyces</taxon>
    </lineage>
</organism>
<comment type="caution">
    <text evidence="1">The sequence shown here is derived from an EMBL/GenBank/DDBJ whole genome shotgun (WGS) entry which is preliminary data.</text>
</comment>
<proteinExistence type="predicted"/>
<evidence type="ECO:0000313" key="2">
    <source>
        <dbReference type="Proteomes" id="UP001231675"/>
    </source>
</evidence>
<protein>
    <submittedName>
        <fullName evidence="1">Uncharacterized protein</fullName>
    </submittedName>
</protein>
<gene>
    <name evidence="1" type="ORF">J2S47_000124</name>
</gene>
<evidence type="ECO:0000313" key="1">
    <source>
        <dbReference type="EMBL" id="MDP9679622.1"/>
    </source>
</evidence>
<accession>A0ABT9L7D3</accession>
<name>A0ABT9L7D3_STRGD</name>
<sequence>MLFTLCTAGPLLLALLLVQQHSAGPAPRHKRHGPSAR</sequence>
<dbReference type="EMBL" id="JAURUD010000001">
    <property type="protein sequence ID" value="MDP9679622.1"/>
    <property type="molecule type" value="Genomic_DNA"/>
</dbReference>